<dbReference type="UniPathway" id="UPA00068">
    <property type="reaction ID" value="UER00106"/>
</dbReference>
<comment type="function">
    <text evidence="12 13">Catalyzes two activities which are involved in the cyclic version of arginine biosynthesis: the synthesis of N-acetylglutamate from glutamate and acetyl-CoA as the acetyl donor, and of ornithine by transacetylation between N(2)-acetylornithine and glutamate.</text>
</comment>
<evidence type="ECO:0000313" key="15">
    <source>
        <dbReference type="Proteomes" id="UP000308230"/>
    </source>
</evidence>
<keyword evidence="9 13" id="KW-0012">Acyltransferase</keyword>
<protein>
    <recommendedName>
        <fullName evidence="13">Arginine biosynthesis bifunctional protein ArgJ</fullName>
    </recommendedName>
    <domain>
        <recommendedName>
            <fullName evidence="13">Glutamate N-acetyltransferase</fullName>
            <ecNumber evidence="13">2.3.1.35</ecNumber>
        </recommendedName>
        <alternativeName>
            <fullName evidence="13">Ornithine acetyltransferase</fullName>
            <shortName evidence="13">OATase</shortName>
        </alternativeName>
        <alternativeName>
            <fullName evidence="13">Ornithine transacetylase</fullName>
        </alternativeName>
    </domain>
    <domain>
        <recommendedName>
            <fullName evidence="13">Amino-acid acetyltransferase</fullName>
            <ecNumber evidence="13">2.3.1.1</ecNumber>
        </recommendedName>
        <alternativeName>
            <fullName evidence="13">N-acetylglutamate synthase</fullName>
            <shortName evidence="13">AGSase</shortName>
        </alternativeName>
    </domain>
    <component>
        <recommendedName>
            <fullName evidence="13">Arginine biosynthesis bifunctional protein ArgJ alpha chain</fullName>
        </recommendedName>
    </component>
    <component>
        <recommendedName>
            <fullName evidence="13">Arginine biosynthesis bifunctional protein ArgJ beta chain</fullName>
        </recommendedName>
    </component>
</protein>
<keyword evidence="8 13" id="KW-0511">Multifunctional enzyme</keyword>
<dbReference type="InterPro" id="IPR042195">
    <property type="entry name" value="ArgJ_beta_C"/>
</dbReference>
<dbReference type="Gene3D" id="3.60.70.12">
    <property type="entry name" value="L-amino peptidase D-ALA esterase/amidase"/>
    <property type="match status" value="1"/>
</dbReference>
<comment type="catalytic activity">
    <reaction evidence="10 13">
        <text>L-glutamate + acetyl-CoA = N-acetyl-L-glutamate + CoA + H(+)</text>
        <dbReference type="Rhea" id="RHEA:24292"/>
        <dbReference type="ChEBI" id="CHEBI:15378"/>
        <dbReference type="ChEBI" id="CHEBI:29985"/>
        <dbReference type="ChEBI" id="CHEBI:44337"/>
        <dbReference type="ChEBI" id="CHEBI:57287"/>
        <dbReference type="ChEBI" id="CHEBI:57288"/>
        <dbReference type="EC" id="2.3.1.1"/>
    </reaction>
</comment>
<keyword evidence="7 13" id="KW-0068">Autocatalytic cleavage</keyword>
<dbReference type="Pfam" id="PF01960">
    <property type="entry name" value="ArgJ"/>
    <property type="match status" value="1"/>
</dbReference>
<keyword evidence="5 13" id="KW-0028">Amino-acid biosynthesis</keyword>
<comment type="caution">
    <text evidence="14">The sequence shown here is derived from an EMBL/GenBank/DDBJ whole genome shotgun (WGS) entry which is preliminary data.</text>
</comment>
<feature type="site" description="Involved in the stabilization of negative charge on the oxyanion by the formation of the oxyanion hole" evidence="13">
    <location>
        <position position="125"/>
    </location>
</feature>
<dbReference type="NCBIfam" id="TIGR00120">
    <property type="entry name" value="ArgJ"/>
    <property type="match status" value="1"/>
</dbReference>
<dbReference type="OrthoDB" id="9804242at2"/>
<evidence type="ECO:0000256" key="10">
    <source>
        <dbReference type="ARBA" id="ARBA00048372"/>
    </source>
</evidence>
<evidence type="ECO:0000256" key="2">
    <source>
        <dbReference type="ARBA" id="ARBA00006774"/>
    </source>
</evidence>
<dbReference type="SUPFAM" id="SSF56266">
    <property type="entry name" value="DmpA/ArgJ-like"/>
    <property type="match status" value="1"/>
</dbReference>
<evidence type="ECO:0000256" key="12">
    <source>
        <dbReference type="ARBA" id="ARBA00054976"/>
    </source>
</evidence>
<evidence type="ECO:0000256" key="8">
    <source>
        <dbReference type="ARBA" id="ARBA00023268"/>
    </source>
</evidence>
<dbReference type="EC" id="2.3.1.1" evidence="13"/>
<evidence type="ECO:0000256" key="9">
    <source>
        <dbReference type="ARBA" id="ARBA00023315"/>
    </source>
</evidence>
<comment type="pathway">
    <text evidence="13">Amino-acid biosynthesis; L-arginine biosynthesis; L-ornithine and N-acetyl-L-glutamate from L-glutamate and N(2)-acetyl-L-ornithine (cyclic): step 1/1.</text>
</comment>
<dbReference type="Gene3D" id="3.10.20.340">
    <property type="entry name" value="ArgJ beta chain, C-terminal domain"/>
    <property type="match status" value="1"/>
</dbReference>
<dbReference type="FunFam" id="3.10.20.340:FF:000001">
    <property type="entry name" value="Arginine biosynthesis bifunctional protein ArgJ, chloroplastic"/>
    <property type="match status" value="1"/>
</dbReference>
<evidence type="ECO:0000256" key="5">
    <source>
        <dbReference type="ARBA" id="ARBA00022605"/>
    </source>
</evidence>
<dbReference type="CDD" id="cd02152">
    <property type="entry name" value="OAT"/>
    <property type="match status" value="1"/>
</dbReference>
<comment type="catalytic activity">
    <reaction evidence="11 13">
        <text>N(2)-acetyl-L-ornithine + L-glutamate = N-acetyl-L-glutamate + L-ornithine</text>
        <dbReference type="Rhea" id="RHEA:15349"/>
        <dbReference type="ChEBI" id="CHEBI:29985"/>
        <dbReference type="ChEBI" id="CHEBI:44337"/>
        <dbReference type="ChEBI" id="CHEBI:46911"/>
        <dbReference type="ChEBI" id="CHEBI:57805"/>
        <dbReference type="EC" id="2.3.1.35"/>
    </reaction>
</comment>
<dbReference type="FunFam" id="3.30.2330.10:FF:000001">
    <property type="entry name" value="Arginine biosynthesis bifunctional protein ArgJ, mitochondrial"/>
    <property type="match status" value="1"/>
</dbReference>
<sequence length="412" mass="44456">MSESQTAIKKQVKVLEDGRVTTPKGFHARGIHFGLKRKRKDLGWLYSEVPADSAAVYTTNTYQAAPLVVTRESVSVENKIQGILVNSGNANACTGEKGLQDAYQMRKEFAAHAGIQEHLAAVVSTGVIGQHLPMEKILNGIAALVDYEVDGNADDFEEAILTTDTCVKHIGVELEIDEKKVMIGGAAKGSGMIHPNMATMLGFITTDAAIDHNDLSEALKQVTNSTFNMITVDGDTSTNDMVMVLANGLAENKKLTKQHKDWGLFLEGLEMVSKELAKKIARDGEGATKLIEVQVKDARDKEAAGVIAKKIVGSSLVKTAVFGADANWGRIICAVGYSGQQIDPNLVSISLGSIKVVENGLPVPFDEDDAYNYLMNDTIKITVDLAQGNESAVAWGCDLSYDYVRINASYRT</sequence>
<dbReference type="EC" id="2.3.1.35" evidence="13"/>
<feature type="binding site" evidence="13">
    <location>
        <position position="188"/>
    </location>
    <ligand>
        <name>substrate</name>
    </ligand>
</feature>
<dbReference type="FunFam" id="3.60.70.12:FF:000001">
    <property type="entry name" value="Arginine biosynthesis bifunctional protein ArgJ, chloroplastic"/>
    <property type="match status" value="1"/>
</dbReference>
<dbReference type="AlphaFoldDB" id="A0A5R9EZT6"/>
<comment type="subunit">
    <text evidence="3 13">Heterotetramer of two alpha and two beta chains.</text>
</comment>
<dbReference type="EMBL" id="SWLG01000008">
    <property type="protein sequence ID" value="TLS36862.1"/>
    <property type="molecule type" value="Genomic_DNA"/>
</dbReference>
<accession>A0A5R9EZT6</accession>
<feature type="binding site" evidence="13">
    <location>
        <position position="412"/>
    </location>
    <ligand>
        <name>substrate</name>
    </ligand>
</feature>
<comment type="subcellular location">
    <subcellularLocation>
        <location evidence="1 13">Cytoplasm</location>
    </subcellularLocation>
</comment>
<evidence type="ECO:0000256" key="1">
    <source>
        <dbReference type="ARBA" id="ARBA00004496"/>
    </source>
</evidence>
<dbReference type="NCBIfam" id="NF003802">
    <property type="entry name" value="PRK05388.1"/>
    <property type="match status" value="1"/>
</dbReference>
<feature type="binding site" evidence="13">
    <location>
        <position position="162"/>
    </location>
    <ligand>
        <name>substrate</name>
    </ligand>
</feature>
<evidence type="ECO:0000256" key="7">
    <source>
        <dbReference type="ARBA" id="ARBA00022813"/>
    </source>
</evidence>
<dbReference type="PANTHER" id="PTHR23100">
    <property type="entry name" value="ARGININE BIOSYNTHESIS BIFUNCTIONAL PROTEIN ARGJ"/>
    <property type="match status" value="1"/>
</dbReference>
<evidence type="ECO:0000256" key="13">
    <source>
        <dbReference type="HAMAP-Rule" id="MF_01106"/>
    </source>
</evidence>
<comment type="similarity">
    <text evidence="2 13">Belongs to the ArgJ family.</text>
</comment>
<proteinExistence type="inferred from homology"/>
<feature type="chain" id="PRO_5024517465" description="Arginine biosynthesis bifunctional protein ArgJ beta chain" evidence="13">
    <location>
        <begin position="199"/>
        <end position="412"/>
    </location>
</feature>
<feature type="active site" description="Nucleophile" evidence="13">
    <location>
        <position position="199"/>
    </location>
</feature>
<dbReference type="HAMAP" id="MF_01106">
    <property type="entry name" value="ArgJ"/>
    <property type="match status" value="1"/>
</dbReference>
<evidence type="ECO:0000256" key="6">
    <source>
        <dbReference type="ARBA" id="ARBA00022679"/>
    </source>
</evidence>
<dbReference type="PANTHER" id="PTHR23100:SF0">
    <property type="entry name" value="ARGININE BIOSYNTHESIS BIFUNCTIONAL PROTEIN ARGJ, MITOCHONDRIAL"/>
    <property type="match status" value="1"/>
</dbReference>
<dbReference type="GO" id="GO:0006526">
    <property type="term" value="P:L-arginine biosynthetic process"/>
    <property type="evidence" value="ECO:0007669"/>
    <property type="project" value="UniProtKB-UniRule"/>
</dbReference>
<keyword evidence="13" id="KW-0963">Cytoplasm</keyword>
<feature type="binding site" evidence="13">
    <location>
        <position position="285"/>
    </location>
    <ligand>
        <name>substrate</name>
    </ligand>
</feature>
<evidence type="ECO:0000256" key="3">
    <source>
        <dbReference type="ARBA" id="ARBA00011475"/>
    </source>
</evidence>
<dbReference type="RefSeq" id="WP_138127061.1">
    <property type="nucleotide sequence ID" value="NZ_SWLG01000008.1"/>
</dbReference>
<evidence type="ECO:0000256" key="4">
    <source>
        <dbReference type="ARBA" id="ARBA00022571"/>
    </source>
</evidence>
<dbReference type="InterPro" id="IPR016117">
    <property type="entry name" value="ArgJ-like_dom_sf"/>
</dbReference>
<dbReference type="GO" id="GO:0006592">
    <property type="term" value="P:ornithine biosynthetic process"/>
    <property type="evidence" value="ECO:0007669"/>
    <property type="project" value="TreeGrafter"/>
</dbReference>
<comment type="pathway">
    <text evidence="13">Amino-acid biosynthesis; L-arginine biosynthesis; N(2)-acetyl-L-ornithine from L-glutamate: step 1/4.</text>
</comment>
<reference evidence="14 15" key="1">
    <citation type="submission" date="2019-04" db="EMBL/GenBank/DDBJ databases">
        <title>Bacillus caeni sp. nov., a bacterium isolated from mangrove sediment.</title>
        <authorList>
            <person name="Huang H."/>
            <person name="Mo K."/>
            <person name="Hu Y."/>
        </authorList>
    </citation>
    <scope>NUCLEOTIDE SEQUENCE [LARGE SCALE GENOMIC DNA]</scope>
    <source>
        <strain evidence="14 15">HB172195</strain>
    </source>
</reference>
<name>A0A5R9EZT6_9BACL</name>
<dbReference type="InterPro" id="IPR002813">
    <property type="entry name" value="Arg_biosynth_ArgJ"/>
</dbReference>
<feature type="chain" id="PRO_5024517466" description="Arginine biosynthesis bifunctional protein ArgJ alpha chain" evidence="13">
    <location>
        <begin position="1"/>
        <end position="198"/>
    </location>
</feature>
<organism evidence="14 15">
    <name type="scientific">Exobacillus caeni</name>
    <dbReference type="NCBI Taxonomy" id="2574798"/>
    <lineage>
        <taxon>Bacteria</taxon>
        <taxon>Bacillati</taxon>
        <taxon>Bacillota</taxon>
        <taxon>Bacilli</taxon>
        <taxon>Bacillales</taxon>
        <taxon>Guptibacillaceae</taxon>
        <taxon>Exobacillus</taxon>
    </lineage>
</organism>
<dbReference type="Proteomes" id="UP000308230">
    <property type="component" value="Unassembled WGS sequence"/>
</dbReference>
<feature type="binding site" evidence="13">
    <location>
        <position position="199"/>
    </location>
    <ligand>
        <name>substrate</name>
    </ligand>
</feature>
<gene>
    <name evidence="13 14" type="primary">argJ</name>
    <name evidence="14" type="ORF">FCL54_12970</name>
</gene>
<keyword evidence="15" id="KW-1185">Reference proteome</keyword>
<feature type="site" description="Involved in the stabilization of negative charge on the oxyanion by the formation of the oxyanion hole" evidence="13">
    <location>
        <position position="126"/>
    </location>
</feature>
<dbReference type="GO" id="GO:0005737">
    <property type="term" value="C:cytoplasm"/>
    <property type="evidence" value="ECO:0007669"/>
    <property type="project" value="UniProtKB-SubCell"/>
</dbReference>
<keyword evidence="6 13" id="KW-0808">Transferase</keyword>
<feature type="binding site" evidence="13">
    <location>
        <position position="407"/>
    </location>
    <ligand>
        <name>substrate</name>
    </ligand>
</feature>
<evidence type="ECO:0000256" key="11">
    <source>
        <dbReference type="ARBA" id="ARBA00049439"/>
    </source>
</evidence>
<dbReference type="GO" id="GO:0004358">
    <property type="term" value="F:L-glutamate N-acetyltransferase activity, acting on acetyl-L-ornithine as donor"/>
    <property type="evidence" value="ECO:0007669"/>
    <property type="project" value="UniProtKB-UniRule"/>
</dbReference>
<feature type="site" description="Cleavage; by autolysis" evidence="13">
    <location>
        <begin position="198"/>
        <end position="199"/>
    </location>
</feature>
<keyword evidence="4 13" id="KW-0055">Arginine biosynthesis</keyword>
<evidence type="ECO:0000313" key="14">
    <source>
        <dbReference type="EMBL" id="TLS36862.1"/>
    </source>
</evidence>
<dbReference type="GO" id="GO:0004042">
    <property type="term" value="F:L-glutamate N-acetyltransferase activity"/>
    <property type="evidence" value="ECO:0007669"/>
    <property type="project" value="UniProtKB-UniRule"/>
</dbReference>
<dbReference type="Gene3D" id="3.30.2330.10">
    <property type="entry name" value="arginine biosynthesis bifunctional protein suprefamily"/>
    <property type="match status" value="1"/>
</dbReference>